<accession>A0AAV2R1H7</accession>
<feature type="region of interest" description="Disordered" evidence="2">
    <location>
        <begin position="863"/>
        <end position="887"/>
    </location>
</feature>
<dbReference type="PANTHER" id="PTHR15463">
    <property type="entry name" value="AP1 GAMMA SUBUNIT BINDING PROTEIN 1"/>
    <property type="match status" value="1"/>
</dbReference>
<evidence type="ECO:0000256" key="2">
    <source>
        <dbReference type="SAM" id="MobiDB-lite"/>
    </source>
</evidence>
<reference evidence="4 5" key="1">
    <citation type="submission" date="2024-05" db="EMBL/GenBank/DDBJ databases">
        <authorList>
            <person name="Wallberg A."/>
        </authorList>
    </citation>
    <scope>NUCLEOTIDE SEQUENCE [LARGE SCALE GENOMIC DNA]</scope>
</reference>
<dbReference type="SUPFAM" id="SSF47473">
    <property type="entry name" value="EF-hand"/>
    <property type="match status" value="1"/>
</dbReference>
<organism evidence="4 5">
    <name type="scientific">Meganyctiphanes norvegica</name>
    <name type="common">Northern krill</name>
    <name type="synonym">Thysanopoda norvegica</name>
    <dbReference type="NCBI Taxonomy" id="48144"/>
    <lineage>
        <taxon>Eukaryota</taxon>
        <taxon>Metazoa</taxon>
        <taxon>Ecdysozoa</taxon>
        <taxon>Arthropoda</taxon>
        <taxon>Crustacea</taxon>
        <taxon>Multicrustacea</taxon>
        <taxon>Malacostraca</taxon>
        <taxon>Eumalacostraca</taxon>
        <taxon>Eucarida</taxon>
        <taxon>Euphausiacea</taxon>
        <taxon>Euphausiidae</taxon>
        <taxon>Meganyctiphanes</taxon>
    </lineage>
</organism>
<name>A0AAV2R1H7_MEGNR</name>
<dbReference type="AlphaFoldDB" id="A0AAV2R1H7"/>
<dbReference type="InterPro" id="IPR011992">
    <property type="entry name" value="EF-hand-dom_pair"/>
</dbReference>
<feature type="region of interest" description="Disordered" evidence="2">
    <location>
        <begin position="646"/>
        <end position="674"/>
    </location>
</feature>
<feature type="region of interest" description="Disordered" evidence="2">
    <location>
        <begin position="149"/>
        <end position="177"/>
    </location>
</feature>
<keyword evidence="5" id="KW-1185">Reference proteome</keyword>
<protein>
    <recommendedName>
        <fullName evidence="3">EH domain-containing protein</fullName>
    </recommendedName>
</protein>
<dbReference type="Proteomes" id="UP001497623">
    <property type="component" value="Unassembled WGS sequence"/>
</dbReference>
<gene>
    <name evidence="4" type="ORF">MNOR_LOCUS19716</name>
</gene>
<feature type="coiled-coil region" evidence="1">
    <location>
        <begin position="90"/>
        <end position="117"/>
    </location>
</feature>
<dbReference type="InterPro" id="IPR039656">
    <property type="entry name" value="SYNRG"/>
</dbReference>
<comment type="caution">
    <text evidence="4">The sequence shown here is derived from an EMBL/GenBank/DDBJ whole genome shotgun (WGS) entry which is preliminary data.</text>
</comment>
<dbReference type="GO" id="GO:0030130">
    <property type="term" value="C:clathrin coat of trans-Golgi network vesicle"/>
    <property type="evidence" value="ECO:0007669"/>
    <property type="project" value="TreeGrafter"/>
</dbReference>
<dbReference type="PROSITE" id="PS50031">
    <property type="entry name" value="EH"/>
    <property type="match status" value="1"/>
</dbReference>
<keyword evidence="1" id="KW-0175">Coiled coil</keyword>
<dbReference type="EMBL" id="CAXKWB010014800">
    <property type="protein sequence ID" value="CAL4111767.1"/>
    <property type="molecule type" value="Genomic_DNA"/>
</dbReference>
<feature type="domain" description="EH" evidence="3">
    <location>
        <begin position="301"/>
        <end position="372"/>
    </location>
</feature>
<feature type="compositionally biased region" description="Polar residues" evidence="2">
    <location>
        <begin position="659"/>
        <end position="674"/>
    </location>
</feature>
<evidence type="ECO:0000313" key="4">
    <source>
        <dbReference type="EMBL" id="CAL4111767.1"/>
    </source>
</evidence>
<evidence type="ECO:0000313" key="5">
    <source>
        <dbReference type="Proteomes" id="UP001497623"/>
    </source>
</evidence>
<evidence type="ECO:0000259" key="3">
    <source>
        <dbReference type="PROSITE" id="PS50031"/>
    </source>
</evidence>
<dbReference type="Gene3D" id="1.10.238.10">
    <property type="entry name" value="EF-hand"/>
    <property type="match status" value="1"/>
</dbReference>
<proteinExistence type="predicted"/>
<sequence length="887" mass="93252">MANNRPIIRPNMGPGVSPGSSGWIGPMGMSAMGFGVVPQQPGGGMMAAQPQAATTGMMPQPGIPQGTTLNTWQQQQFMAAQPQQQQQQWMAANQKAAEEQRKQHEQYLKQRQFNEQKNRLMSISGGKTKSGVSADSMINNILGGNGAPKTRIPYSQKQAPVDAGNNKPLAGSKAADWSSMPQLDDIFQKRGNSQLENSQVVSDIHPAPSMSSDSTFVSSHGQHMGASLGYDANNTAVRSVSEASPAGAAPASSNASNGDSSGLALPVWLTGSNLPPVYTTTLALVEGTEPGWVDTGRAYMLLMKTGLPPPFLAVLWEMANRTKPGQLKNEEFTVLLALVAIVQGGQAVNSVEVLKTCSEPVLPIIDHPALLPLVQEYIQKRQQQQQQQLHQQALEQDLVQEAAAAVQPAINMQSPAPVQPISAAAMQCPAAAVQPSSSTAMQSTPIIQSSILPVSAATGMMPVPVSQASVIPTLQQHTMPIVQTPTPAVLQPSAVGFGSKGENDDDEFTDFMSPSGNNQNIAAASDAAVAAVAADDDDDFADFQSAVPACQSPQQPSSLPTMGLTMPLPNLSSSNLSSIIPPPSSMSNLDPPFTSLPSTTTTEVSSLTHSITSVTPNTSISSSSLVQTDSIIGNEDKYAVFRDLEEVKPPSPPPVDAAATTSGLPSMPGSSVDDNPNESFGDFCSSEPTNTLPTDEFSSMAFTNSQNVSTNMPIGKALNQNLNNSNPISFIPNSVPAASFEATFEADFGVFSSSSQVPVVPSDNYADIHEAMKKTEAEQKQCLQTTWNDPFGEFEEAGSSLAVPQIISNIQDDGDDDFGDFVGPGTSDTPPDAASLTAFPRLPEGLAETQSVASLELPGLEMTVGLQQSEGRGSGAGQSPDFFMQPR</sequence>
<dbReference type="PANTHER" id="PTHR15463:SF2">
    <property type="entry name" value="SYNERGIN GAMMA"/>
    <property type="match status" value="1"/>
</dbReference>
<dbReference type="InterPro" id="IPR000261">
    <property type="entry name" value="EH_dom"/>
</dbReference>
<evidence type="ECO:0000256" key="1">
    <source>
        <dbReference type="SAM" id="Coils"/>
    </source>
</evidence>